<proteinExistence type="predicted"/>
<gene>
    <name evidence="1" type="ORF">MEDL_15714</name>
</gene>
<protein>
    <submittedName>
        <fullName evidence="1">Uncharacterized protein</fullName>
    </submittedName>
</protein>
<dbReference type="AlphaFoldDB" id="A0A8S3R202"/>
<dbReference type="Proteomes" id="UP000683360">
    <property type="component" value="Unassembled WGS sequence"/>
</dbReference>
<comment type="caution">
    <text evidence="1">The sequence shown here is derived from an EMBL/GenBank/DDBJ whole genome shotgun (WGS) entry which is preliminary data.</text>
</comment>
<dbReference type="OrthoDB" id="6072251at2759"/>
<dbReference type="EMBL" id="CAJPWZ010000829">
    <property type="protein sequence ID" value="CAG2201074.1"/>
    <property type="molecule type" value="Genomic_DNA"/>
</dbReference>
<evidence type="ECO:0000313" key="1">
    <source>
        <dbReference type="EMBL" id="CAG2201074.1"/>
    </source>
</evidence>
<reference evidence="1" key="1">
    <citation type="submission" date="2021-03" db="EMBL/GenBank/DDBJ databases">
        <authorList>
            <person name="Bekaert M."/>
        </authorList>
    </citation>
    <scope>NUCLEOTIDE SEQUENCE</scope>
</reference>
<keyword evidence="2" id="KW-1185">Reference proteome</keyword>
<organism evidence="1 2">
    <name type="scientific">Mytilus edulis</name>
    <name type="common">Blue mussel</name>
    <dbReference type="NCBI Taxonomy" id="6550"/>
    <lineage>
        <taxon>Eukaryota</taxon>
        <taxon>Metazoa</taxon>
        <taxon>Spiralia</taxon>
        <taxon>Lophotrochozoa</taxon>
        <taxon>Mollusca</taxon>
        <taxon>Bivalvia</taxon>
        <taxon>Autobranchia</taxon>
        <taxon>Pteriomorphia</taxon>
        <taxon>Mytilida</taxon>
        <taxon>Mytiloidea</taxon>
        <taxon>Mytilidae</taxon>
        <taxon>Mytilinae</taxon>
        <taxon>Mytilus</taxon>
    </lineage>
</organism>
<name>A0A8S3R202_MYTED</name>
<sequence length="260" mass="29919">MGLQKGDYDLMKQKVVETNWEFLISDASDVHVAATNFTNSFLNIASECIPTREVTIRCDDKVCQGEEWKTQMTILQQTVTSESDIVIMTKHFVDSVSPSIVAVVSIEEENKLYQGVNESTCSLLKRHMNKRQFRRMDGDTSSSSNEYEISDNRKPEIYKQVNQTVLGQHGGELLVHASAYGGRFANKKKRCRLHPGMIVIGTQVILTLLEFNYDHMDELRKESVNENSRSWIYYSDPKDFLKKEDRDLLIESFVRLSNQF</sequence>
<evidence type="ECO:0000313" key="2">
    <source>
        <dbReference type="Proteomes" id="UP000683360"/>
    </source>
</evidence>
<accession>A0A8S3R202</accession>